<dbReference type="EMBL" id="CAUOFW020006203">
    <property type="protein sequence ID" value="CAK9173768.1"/>
    <property type="molecule type" value="Genomic_DNA"/>
</dbReference>
<evidence type="ECO:0000313" key="3">
    <source>
        <dbReference type="Proteomes" id="UP001642360"/>
    </source>
</evidence>
<protein>
    <submittedName>
        <fullName evidence="2">Uncharacterized protein</fullName>
    </submittedName>
</protein>
<gene>
    <name evidence="2" type="ORF">ILEXP_LOCUS43498</name>
</gene>
<keyword evidence="3" id="KW-1185">Reference proteome</keyword>
<feature type="region of interest" description="Disordered" evidence="1">
    <location>
        <begin position="19"/>
        <end position="64"/>
    </location>
</feature>
<feature type="compositionally biased region" description="Acidic residues" evidence="1">
    <location>
        <begin position="55"/>
        <end position="64"/>
    </location>
</feature>
<organism evidence="2 3">
    <name type="scientific">Ilex paraguariensis</name>
    <name type="common">yerba mate</name>
    <dbReference type="NCBI Taxonomy" id="185542"/>
    <lineage>
        <taxon>Eukaryota</taxon>
        <taxon>Viridiplantae</taxon>
        <taxon>Streptophyta</taxon>
        <taxon>Embryophyta</taxon>
        <taxon>Tracheophyta</taxon>
        <taxon>Spermatophyta</taxon>
        <taxon>Magnoliopsida</taxon>
        <taxon>eudicotyledons</taxon>
        <taxon>Gunneridae</taxon>
        <taxon>Pentapetalae</taxon>
        <taxon>asterids</taxon>
        <taxon>campanulids</taxon>
        <taxon>Aquifoliales</taxon>
        <taxon>Aquifoliaceae</taxon>
        <taxon>Ilex</taxon>
    </lineage>
</organism>
<dbReference type="Proteomes" id="UP001642360">
    <property type="component" value="Unassembled WGS sequence"/>
</dbReference>
<feature type="compositionally biased region" description="Basic and acidic residues" evidence="1">
    <location>
        <begin position="31"/>
        <end position="51"/>
    </location>
</feature>
<comment type="caution">
    <text evidence="2">The sequence shown here is derived from an EMBL/GenBank/DDBJ whole genome shotgun (WGS) entry which is preliminary data.</text>
</comment>
<accession>A0ABC8TW92</accession>
<name>A0ABC8TW92_9AQUA</name>
<evidence type="ECO:0000256" key="1">
    <source>
        <dbReference type="SAM" id="MobiDB-lite"/>
    </source>
</evidence>
<reference evidence="2 3" key="1">
    <citation type="submission" date="2024-02" db="EMBL/GenBank/DDBJ databases">
        <authorList>
            <person name="Vignale AGUSTIN F."/>
            <person name="Sosa J E."/>
            <person name="Modenutti C."/>
        </authorList>
    </citation>
    <scope>NUCLEOTIDE SEQUENCE [LARGE SCALE GENOMIC DNA]</scope>
</reference>
<dbReference type="AlphaFoldDB" id="A0ABC8TW92"/>
<proteinExistence type="predicted"/>
<sequence length="64" mass="7518">MSLLQDVLEAHYRWIRMKRGSSTPYNPKLPLDTRSRKASRTEEVDATRRGMMELPSEDQNQEPL</sequence>
<evidence type="ECO:0000313" key="2">
    <source>
        <dbReference type="EMBL" id="CAK9173768.1"/>
    </source>
</evidence>